<evidence type="ECO:0000313" key="1">
    <source>
        <dbReference type="EMBL" id="SVC17755.1"/>
    </source>
</evidence>
<dbReference type="AlphaFoldDB" id="A0A382K1R1"/>
<name>A0A382K1R1_9ZZZZ</name>
<dbReference type="EMBL" id="UINC01077542">
    <property type="protein sequence ID" value="SVC17755.1"/>
    <property type="molecule type" value="Genomic_DNA"/>
</dbReference>
<sequence>MKKISFITKLAIVGLMCTVLPPHASADHKMGSFFQAVVLSQEQSPDLDVSVGRYSMRKGTVNVSSPMTRKPIDRVKIFSMITSGEIFFLGETDREGNLDFENGYKHVMQPRPRGGYRKTEKYHSTADIDLVIAMIGNESSVVSYKNAKNLKPTY</sequence>
<gene>
    <name evidence="1" type="ORF">METZ01_LOCUS270609</name>
</gene>
<proteinExistence type="predicted"/>
<reference evidence="1" key="1">
    <citation type="submission" date="2018-05" db="EMBL/GenBank/DDBJ databases">
        <authorList>
            <person name="Lanie J.A."/>
            <person name="Ng W.-L."/>
            <person name="Kazmierczak K.M."/>
            <person name="Andrzejewski T.M."/>
            <person name="Davidsen T.M."/>
            <person name="Wayne K.J."/>
            <person name="Tettelin H."/>
            <person name="Glass J.I."/>
            <person name="Rusch D."/>
            <person name="Podicherti R."/>
            <person name="Tsui H.-C.T."/>
            <person name="Winkler M.E."/>
        </authorList>
    </citation>
    <scope>NUCLEOTIDE SEQUENCE</scope>
</reference>
<organism evidence="1">
    <name type="scientific">marine metagenome</name>
    <dbReference type="NCBI Taxonomy" id="408172"/>
    <lineage>
        <taxon>unclassified sequences</taxon>
        <taxon>metagenomes</taxon>
        <taxon>ecological metagenomes</taxon>
    </lineage>
</organism>
<accession>A0A382K1R1</accession>
<protein>
    <submittedName>
        <fullName evidence="1">Uncharacterized protein</fullName>
    </submittedName>
</protein>